<comment type="caution">
    <text evidence="1">The sequence shown here is derived from an EMBL/GenBank/DDBJ whole genome shotgun (WGS) entry which is preliminary data.</text>
</comment>
<dbReference type="EMBL" id="PDWZ02000011">
    <property type="protein sequence ID" value="KAB2101160.1"/>
    <property type="molecule type" value="Genomic_DNA"/>
</dbReference>
<protein>
    <submittedName>
        <fullName evidence="1">Uncharacterized protein</fullName>
    </submittedName>
</protein>
<evidence type="ECO:0000313" key="2">
    <source>
        <dbReference type="Proteomes" id="UP000293547"/>
    </source>
</evidence>
<gene>
    <name evidence="1" type="ORF">AG0111_0g10391</name>
</gene>
<proteinExistence type="predicted"/>
<reference evidence="1 2" key="1">
    <citation type="journal article" date="2019" name="bioRxiv">
        <title>Genomics, evolutionary history and diagnostics of the Alternaria alternata species group including apple and Asian pear pathotypes.</title>
        <authorList>
            <person name="Armitage A.D."/>
            <person name="Cockerton H.M."/>
            <person name="Sreenivasaprasad S."/>
            <person name="Woodhall J.W."/>
            <person name="Lane C.R."/>
            <person name="Harrison R.J."/>
            <person name="Clarkson J.P."/>
        </authorList>
    </citation>
    <scope>NUCLEOTIDE SEQUENCE [LARGE SCALE GENOMIC DNA]</scope>
    <source>
        <strain evidence="1 2">FERA 650</strain>
    </source>
</reference>
<sequence>MSPRQDNPSESHSGMFGSYNSKRNQNKPSSTLTLAQLSRAEATLQQDGLVFHGGQMVAMLMKGDRVKCSDRIFDEQGNVYNSRGRYLGTVAILETEPKRSEVIPSVATPDSPTAEREKYLQQMKDLDSESLHQFKETADVKIAKLDKKIPRMQEQIGRLESLIKRRNKRSEVLQDALNLMNDNHFSTVCKSYQEACEGFVEFANRHHSEGDNREET</sequence>
<keyword evidence="2" id="KW-1185">Reference proteome</keyword>
<organism evidence="1 2">
    <name type="scientific">Alternaria gaisen</name>
    <dbReference type="NCBI Taxonomy" id="167740"/>
    <lineage>
        <taxon>Eukaryota</taxon>
        <taxon>Fungi</taxon>
        <taxon>Dikarya</taxon>
        <taxon>Ascomycota</taxon>
        <taxon>Pezizomycotina</taxon>
        <taxon>Dothideomycetes</taxon>
        <taxon>Pleosporomycetidae</taxon>
        <taxon>Pleosporales</taxon>
        <taxon>Pleosporineae</taxon>
        <taxon>Pleosporaceae</taxon>
        <taxon>Alternaria</taxon>
        <taxon>Alternaria sect. Alternaria</taxon>
    </lineage>
</organism>
<dbReference type="Proteomes" id="UP000293547">
    <property type="component" value="Unassembled WGS sequence"/>
</dbReference>
<name>A0ACB6F9V6_9PLEO</name>
<evidence type="ECO:0000313" key="1">
    <source>
        <dbReference type="EMBL" id="KAB2101160.1"/>
    </source>
</evidence>
<accession>A0ACB6F9V6</accession>